<keyword evidence="8" id="KW-1185">Reference proteome</keyword>
<dbReference type="EMBL" id="WHOB01000093">
    <property type="protein sequence ID" value="NOU83363.1"/>
    <property type="molecule type" value="Genomic_DNA"/>
</dbReference>
<evidence type="ECO:0000256" key="4">
    <source>
        <dbReference type="ARBA" id="ARBA00023139"/>
    </source>
</evidence>
<dbReference type="PANTHER" id="PTHR43649">
    <property type="entry name" value="ARABINOSE-BINDING PROTEIN-RELATED"/>
    <property type="match status" value="1"/>
</dbReference>
<sequence>MLDRLSYKDYSTLENKEKHRSGEILRMVTLWLESGMFTTCGVFYNPKCKNNVNALNTSEWGITMNFTRKLVPLMASAALMATALAGCSGNNNSAAGSTASPDGSAQTETGGKPASIKAMTILFGNPPEMGSNKALEDLEKRGNVDLDVTFVPSEAYTDKLSVAVSAGDSYDLLLMDGGKDDKFNNLVKMGAFHDLTPYLEKTENISQIDDVVWDGIRIDGKVYGVPRPRGLYGGGEANILIRKDWLDKYNLAVPKTMDELTNALAVFKENDPAGGGKTIPFTIYGSDGVNSPGPFSGVLPIQFAFGIPNVWKLDGGNAVRDFQTPEYKAFLEWLRDSWSKGLIDKDAPVLKNQGQARSKFLSGTAGAFVGNVSDLGEANVEKLKQTDPNAEIAIVDVLEGAGGHKGAAVLGGYYGLWVIPSSVPEDKVQQIVDFLDFTASEENIAFSKAGVTGIHSSDFKDGVAVQTEEQKKQYDLDKPSQFVLENRVDPYVYASSKEPEILAQQKATLDIISKIGVENPFLSYNSQFASKNPDSYKKMSAVMTKYVLGEGTWEDVQKEIDTWTNGAGGQIAKELLDQYNAAH</sequence>
<evidence type="ECO:0000256" key="3">
    <source>
        <dbReference type="ARBA" id="ARBA00023136"/>
    </source>
</evidence>
<evidence type="ECO:0000256" key="5">
    <source>
        <dbReference type="ARBA" id="ARBA00023288"/>
    </source>
</evidence>
<keyword evidence="3" id="KW-0472">Membrane</keyword>
<evidence type="ECO:0000256" key="6">
    <source>
        <dbReference type="SAM" id="MobiDB-lite"/>
    </source>
</evidence>
<feature type="region of interest" description="Disordered" evidence="6">
    <location>
        <begin position="92"/>
        <end position="111"/>
    </location>
</feature>
<accession>A0ABX1YU76</accession>
<evidence type="ECO:0000256" key="1">
    <source>
        <dbReference type="ARBA" id="ARBA00022475"/>
    </source>
</evidence>
<protein>
    <submittedName>
        <fullName evidence="7">Extracellular solute-binding protein</fullName>
    </submittedName>
</protein>
<dbReference type="PANTHER" id="PTHR43649:SF33">
    <property type="entry name" value="POLYGALACTURONAN_RHAMNOGALACTURONAN-BINDING PROTEIN YTCQ"/>
    <property type="match status" value="1"/>
</dbReference>
<dbReference type="Proteomes" id="UP000596857">
    <property type="component" value="Unassembled WGS sequence"/>
</dbReference>
<reference evidence="7 8" key="1">
    <citation type="submission" date="2019-10" db="EMBL/GenBank/DDBJ databases">
        <title>Description of Paenibacillus terricola sp. nov.</title>
        <authorList>
            <person name="Carlier A."/>
            <person name="Qi S."/>
        </authorList>
    </citation>
    <scope>NUCLEOTIDE SEQUENCE [LARGE SCALE GENOMIC DNA]</scope>
    <source>
        <strain evidence="7 8">LMG 31459</strain>
    </source>
</reference>
<dbReference type="InterPro" id="IPR050490">
    <property type="entry name" value="Bact_solute-bd_prot1"/>
</dbReference>
<name>A0ABX1YU76_9BACL</name>
<dbReference type="SUPFAM" id="SSF53850">
    <property type="entry name" value="Periplasmic binding protein-like II"/>
    <property type="match status" value="1"/>
</dbReference>
<keyword evidence="5" id="KW-0449">Lipoprotein</keyword>
<dbReference type="InterPro" id="IPR006059">
    <property type="entry name" value="SBP"/>
</dbReference>
<evidence type="ECO:0000256" key="2">
    <source>
        <dbReference type="ARBA" id="ARBA00022729"/>
    </source>
</evidence>
<dbReference type="Gene3D" id="3.40.190.10">
    <property type="entry name" value="Periplasmic binding protein-like II"/>
    <property type="match status" value="2"/>
</dbReference>
<evidence type="ECO:0000313" key="7">
    <source>
        <dbReference type="EMBL" id="NOU83363.1"/>
    </source>
</evidence>
<gene>
    <name evidence="7" type="ORF">GC101_31370</name>
</gene>
<organism evidence="7 8">
    <name type="scientific">Paenibacillus phytohabitans</name>
    <dbReference type="NCBI Taxonomy" id="2654978"/>
    <lineage>
        <taxon>Bacteria</taxon>
        <taxon>Bacillati</taxon>
        <taxon>Bacillota</taxon>
        <taxon>Bacilli</taxon>
        <taxon>Bacillales</taxon>
        <taxon>Paenibacillaceae</taxon>
        <taxon>Paenibacillus</taxon>
    </lineage>
</organism>
<keyword evidence="2" id="KW-0732">Signal</keyword>
<proteinExistence type="predicted"/>
<keyword evidence="4" id="KW-0564">Palmitate</keyword>
<keyword evidence="1" id="KW-1003">Cell membrane</keyword>
<dbReference type="Pfam" id="PF13416">
    <property type="entry name" value="SBP_bac_8"/>
    <property type="match status" value="1"/>
</dbReference>
<comment type="caution">
    <text evidence="7">The sequence shown here is derived from an EMBL/GenBank/DDBJ whole genome shotgun (WGS) entry which is preliminary data.</text>
</comment>
<feature type="compositionally biased region" description="Polar residues" evidence="6">
    <location>
        <begin position="92"/>
        <end position="109"/>
    </location>
</feature>
<evidence type="ECO:0000313" key="8">
    <source>
        <dbReference type="Proteomes" id="UP000596857"/>
    </source>
</evidence>